<evidence type="ECO:0000313" key="4">
    <source>
        <dbReference type="Proteomes" id="UP000699975"/>
    </source>
</evidence>
<dbReference type="InterPro" id="IPR025351">
    <property type="entry name" value="Pvc16_N"/>
</dbReference>
<dbReference type="Proteomes" id="UP000699975">
    <property type="component" value="Unassembled WGS sequence"/>
</dbReference>
<evidence type="ECO:0000313" key="3">
    <source>
        <dbReference type="EMBL" id="MBV7266252.1"/>
    </source>
</evidence>
<dbReference type="Pfam" id="PF14065">
    <property type="entry name" value="Pvc16_N"/>
    <property type="match status" value="1"/>
</dbReference>
<comment type="caution">
    <text evidence="3">The sequence shown here is derived from an EMBL/GenBank/DDBJ whole genome shotgun (WGS) entry which is preliminary data.</text>
</comment>
<protein>
    <submittedName>
        <fullName evidence="3">DUF4255 domain-containing protein</fullName>
    </submittedName>
</protein>
<name>A0ABS6SP35_9SPHN</name>
<accession>A0ABS6SP35</accession>
<organism evidence="3 4">
    <name type="scientific">Erythrobacter ani</name>
    <dbReference type="NCBI Taxonomy" id="2827235"/>
    <lineage>
        <taxon>Bacteria</taxon>
        <taxon>Pseudomonadati</taxon>
        <taxon>Pseudomonadota</taxon>
        <taxon>Alphaproteobacteria</taxon>
        <taxon>Sphingomonadales</taxon>
        <taxon>Erythrobacteraceae</taxon>
        <taxon>Erythrobacter/Porphyrobacter group</taxon>
        <taxon>Erythrobacter</taxon>
    </lineage>
</organism>
<reference evidence="3 4" key="1">
    <citation type="submission" date="2021-04" db="EMBL/GenBank/DDBJ databases">
        <authorList>
            <person name="Pira H."/>
            <person name="Risdian C."/>
            <person name="Wink J."/>
        </authorList>
    </citation>
    <scope>NUCLEOTIDE SEQUENCE [LARGE SCALE GENOMIC DNA]</scope>
    <source>
        <strain evidence="3 4">WH131</strain>
    </source>
</reference>
<evidence type="ECO:0000256" key="1">
    <source>
        <dbReference type="SAM" id="MobiDB-lite"/>
    </source>
</evidence>
<keyword evidence="4" id="KW-1185">Reference proteome</keyword>
<feature type="region of interest" description="Disordered" evidence="1">
    <location>
        <begin position="187"/>
        <end position="210"/>
    </location>
</feature>
<feature type="domain" description="Pvc16 N-terminal" evidence="2">
    <location>
        <begin position="8"/>
        <end position="191"/>
    </location>
</feature>
<gene>
    <name evidence="3" type="ORF">KCG45_08685</name>
</gene>
<proteinExistence type="predicted"/>
<dbReference type="RefSeq" id="WP_218316874.1">
    <property type="nucleotide sequence ID" value="NZ_JAGSPB010000002.1"/>
</dbReference>
<evidence type="ECO:0000259" key="2">
    <source>
        <dbReference type="Pfam" id="PF14065"/>
    </source>
</evidence>
<dbReference type="EMBL" id="JAGSPB010000002">
    <property type="protein sequence ID" value="MBV7266252.1"/>
    <property type="molecule type" value="Genomic_DNA"/>
</dbReference>
<sequence length="210" mass="22567">MSTSILATSETLQGVLLDAMQTDPDLRALFSPLGPALVSLATPDAMVDQDQTGISVWLYRVFRDENLLNAAPRRLPPDRLRRVALPMRALYLITPMMRGNGGLPSPEADQHVLGAILRTFHSQPILTGAALAGALSGTDSEVSVRLDDPGLEELARVWDTLEEPYRASISYEVGVIEIDDARPSWVGPPVTSREPVMGSANPITAGEAGL</sequence>